<feature type="transmembrane region" description="Helical" evidence="1">
    <location>
        <begin position="12"/>
        <end position="29"/>
    </location>
</feature>
<dbReference type="RefSeq" id="WP_289527161.1">
    <property type="nucleotide sequence ID" value="NZ_JAUDCK010000004.1"/>
</dbReference>
<organism evidence="2 3">
    <name type="scientific">Massilimicrobiota timonensis</name>
    <dbReference type="NCBI Taxonomy" id="1776392"/>
    <lineage>
        <taxon>Bacteria</taxon>
        <taxon>Bacillati</taxon>
        <taxon>Bacillota</taxon>
        <taxon>Erysipelotrichia</taxon>
        <taxon>Erysipelotrichales</taxon>
        <taxon>Erysipelotrichaceae</taxon>
        <taxon>Massilimicrobiota</taxon>
    </lineage>
</organism>
<accession>A0ABT7UFY9</accession>
<gene>
    <name evidence="2" type="ORF">QUV98_01920</name>
</gene>
<proteinExistence type="predicted"/>
<evidence type="ECO:0000313" key="3">
    <source>
        <dbReference type="Proteomes" id="UP001529275"/>
    </source>
</evidence>
<keyword evidence="3" id="KW-1185">Reference proteome</keyword>
<keyword evidence="1" id="KW-1133">Transmembrane helix</keyword>
<evidence type="ECO:0000256" key="1">
    <source>
        <dbReference type="SAM" id="Phobius"/>
    </source>
</evidence>
<dbReference type="EMBL" id="JAUDCK010000004">
    <property type="protein sequence ID" value="MDM8195068.1"/>
    <property type="molecule type" value="Genomic_DNA"/>
</dbReference>
<dbReference type="PROSITE" id="PS51257">
    <property type="entry name" value="PROKAR_LIPOPROTEIN"/>
    <property type="match status" value="1"/>
</dbReference>
<sequence length="177" mass="21111">MFMNHLKKYLNMYIFLLLLIIIGCLVMIIRHQPQDFYSYLIQDISQRDRHFETIEKIKYQDGLYFISYLDDQAQSHLLIYENVQNLWTNDYQFWGGSSSSQDIDTFNYADSNQAIIVVYGKNKQNASQYSFVNDGKVYEKEINDSHILDIYMLDGASCHIDDWTLYDQNHQIIQNWT</sequence>
<reference evidence="3" key="1">
    <citation type="submission" date="2023-06" db="EMBL/GenBank/DDBJ databases">
        <title>Identification and characterization of horizontal gene transfer across gut microbiota members of farm animals based on homology search.</title>
        <authorList>
            <person name="Zeman M."/>
            <person name="Kubasova T."/>
            <person name="Jahodarova E."/>
            <person name="Nykrynova M."/>
            <person name="Rychlik I."/>
        </authorList>
    </citation>
    <scope>NUCLEOTIDE SEQUENCE [LARGE SCALE GENOMIC DNA]</scope>
    <source>
        <strain evidence="3">ET341</strain>
    </source>
</reference>
<evidence type="ECO:0000313" key="2">
    <source>
        <dbReference type="EMBL" id="MDM8195068.1"/>
    </source>
</evidence>
<keyword evidence="1" id="KW-0472">Membrane</keyword>
<protein>
    <recommendedName>
        <fullName evidence="4">DUF5050 domain-containing protein</fullName>
    </recommendedName>
</protein>
<evidence type="ECO:0008006" key="4">
    <source>
        <dbReference type="Google" id="ProtNLM"/>
    </source>
</evidence>
<dbReference type="Proteomes" id="UP001529275">
    <property type="component" value="Unassembled WGS sequence"/>
</dbReference>
<keyword evidence="1" id="KW-0812">Transmembrane</keyword>
<reference evidence="2 3" key="2">
    <citation type="submission" date="2023-06" db="EMBL/GenBank/DDBJ databases">
        <authorList>
            <person name="Zeman M."/>
            <person name="Kubasova T."/>
            <person name="Jahodarova E."/>
            <person name="Nykrynova M."/>
            <person name="Rychlik I."/>
        </authorList>
    </citation>
    <scope>NUCLEOTIDE SEQUENCE [LARGE SCALE GENOMIC DNA]</scope>
    <source>
        <strain evidence="2 3">ET341</strain>
    </source>
</reference>
<comment type="caution">
    <text evidence="2">The sequence shown here is derived from an EMBL/GenBank/DDBJ whole genome shotgun (WGS) entry which is preliminary data.</text>
</comment>
<name>A0ABT7UFY9_9FIRM</name>